<dbReference type="Gene3D" id="2.40.160.60">
    <property type="entry name" value="Outer membrane protein transport protein (OMPP1/FadL/TodX)"/>
    <property type="match status" value="1"/>
</dbReference>
<sequence length="426" mass="46712">MHKFLTIFLVSAGLLATNTATAQSLGNSPYSRFGIGDLSTNNGSIRNFSMGGSGVASPNSYQINELNPALLYFNNNVIFELTVNSQLKTLKEDSRSQRDGSTNLGTIGLAIPVSKRWSAAFGLKPYSTVQYETNAVQPVINDPGTQALVKYSGEGGLSEVYFGHGVKVFKDLTIGATASYIFGTIDNMYTTALQRTSGSQTLTSQQLRIRQETSYSDFAFKTGVAYRRKMGKYNVGIGGVYNLATDLNAERRTYIERLNTSGLDQTHADSANKKVTVPGGFQLGLSLDNALNWSVSADIALQNWSEFKNFEGNSPFENTTRFGLGGEFVPEPASPKYLRRVTYRAGFSYGQTQYVINNEQLNEAAVTWGFTLPLGRSLITESSFLNLGFALGKRGTTDNSLVQENFIRAQVGLSLNNKWFIQRKLD</sequence>
<evidence type="ECO:0000313" key="2">
    <source>
        <dbReference type="EMBL" id="MBK0403542.1"/>
    </source>
</evidence>
<keyword evidence="3" id="KW-1185">Reference proteome</keyword>
<dbReference type="Proteomes" id="UP000644147">
    <property type="component" value="Unassembled WGS sequence"/>
</dbReference>
<dbReference type="SUPFAM" id="SSF56935">
    <property type="entry name" value="Porins"/>
    <property type="match status" value="1"/>
</dbReference>
<evidence type="ECO:0000313" key="3">
    <source>
        <dbReference type="Proteomes" id="UP000644147"/>
    </source>
</evidence>
<evidence type="ECO:0008006" key="4">
    <source>
        <dbReference type="Google" id="ProtNLM"/>
    </source>
</evidence>
<organism evidence="2 3">
    <name type="scientific">Adhaeribacter terrigena</name>
    <dbReference type="NCBI Taxonomy" id="2793070"/>
    <lineage>
        <taxon>Bacteria</taxon>
        <taxon>Pseudomonadati</taxon>
        <taxon>Bacteroidota</taxon>
        <taxon>Cytophagia</taxon>
        <taxon>Cytophagales</taxon>
        <taxon>Hymenobacteraceae</taxon>
        <taxon>Adhaeribacter</taxon>
    </lineage>
</organism>
<accession>A0ABS1C2B2</accession>
<dbReference type="EMBL" id="JAEHFX010000005">
    <property type="protein sequence ID" value="MBK0403542.1"/>
    <property type="molecule type" value="Genomic_DNA"/>
</dbReference>
<reference evidence="2 3" key="1">
    <citation type="submission" date="2020-12" db="EMBL/GenBank/DDBJ databases">
        <title>Bacterial novel species Adhaeribacter sp. BT258 isolated from soil.</title>
        <authorList>
            <person name="Jung H.-Y."/>
        </authorList>
    </citation>
    <scope>NUCLEOTIDE SEQUENCE [LARGE SCALE GENOMIC DNA]</scope>
    <source>
        <strain evidence="2 3">BT258</strain>
    </source>
</reference>
<comment type="caution">
    <text evidence="2">The sequence shown here is derived from an EMBL/GenBank/DDBJ whole genome shotgun (WGS) entry which is preliminary data.</text>
</comment>
<keyword evidence="1" id="KW-0732">Signal</keyword>
<feature type="signal peptide" evidence="1">
    <location>
        <begin position="1"/>
        <end position="22"/>
    </location>
</feature>
<protein>
    <recommendedName>
        <fullName evidence="4">Long-chain fatty acid transport protein</fullName>
    </recommendedName>
</protein>
<name>A0ABS1C2B2_9BACT</name>
<feature type="chain" id="PRO_5047328634" description="Long-chain fatty acid transport protein" evidence="1">
    <location>
        <begin position="23"/>
        <end position="426"/>
    </location>
</feature>
<dbReference type="RefSeq" id="WP_200506292.1">
    <property type="nucleotide sequence ID" value="NZ_JAEHFX010000005.1"/>
</dbReference>
<evidence type="ECO:0000256" key="1">
    <source>
        <dbReference type="SAM" id="SignalP"/>
    </source>
</evidence>
<proteinExistence type="predicted"/>
<gene>
    <name evidence="2" type="ORF">I5M27_11135</name>
</gene>